<sequence length="524" mass="56472">MATNSDVLGLSIGITVVGLDAISATGIALSAMSTAGAAAATGAANSSAIGALQTQVTELRTEGGMLKGDMEATKVDVQTVKADAVTTKSAFTKFVGSTELQLGTLQGQVTDIYANKANKEDVYNKGEIDAHFETQDVTNQTVNLSLGNLGILKANVQDVYDKNSNDQQLSLKANSADVYSKTQIITNYYDKIDCGTMFQLKSDSDIILNNMMSLINNLDETKVNVADVYTNIQVDTKLQTQNDLINTKANIMDVYTKVQIDLQQQTQDTLIGTKANVVDVYTKTQIDSQQKVQNDAITLIQTKDSVQDNDIANMKIDVSNNNTNVQNCMIKVTENTNDIKVIKSDIVTLKNSSNNIPGLSNRLTTLENQYLDQNIIVNGTKNYLEQTLIPEQTTQNNNISTLQIQMSSVIGVNNDQASRLSTIENSISSDQTINNQSFTLFGLTFKFGKVDVGSGLGQKYVTFVIPFKYVAIVALVTPWGNSNDGSGCDTGQGTADVNGVTVTADYANSGGNNTNTYSWLVIGM</sequence>
<evidence type="ECO:0000313" key="2">
    <source>
        <dbReference type="EMBL" id="CAL6054140.1"/>
    </source>
</evidence>
<protein>
    <submittedName>
        <fullName evidence="1">Uncharacterized protein</fullName>
    </submittedName>
</protein>
<organism evidence="1">
    <name type="scientific">Hexamita inflata</name>
    <dbReference type="NCBI Taxonomy" id="28002"/>
    <lineage>
        <taxon>Eukaryota</taxon>
        <taxon>Metamonada</taxon>
        <taxon>Diplomonadida</taxon>
        <taxon>Hexamitidae</taxon>
        <taxon>Hexamitinae</taxon>
        <taxon>Hexamita</taxon>
    </lineage>
</organism>
<proteinExistence type="predicted"/>
<evidence type="ECO:0000313" key="1">
    <source>
        <dbReference type="EMBL" id="CAI9913407.1"/>
    </source>
</evidence>
<reference evidence="2 3" key="2">
    <citation type="submission" date="2024-07" db="EMBL/GenBank/DDBJ databases">
        <authorList>
            <person name="Akdeniz Z."/>
        </authorList>
    </citation>
    <scope>NUCLEOTIDE SEQUENCE [LARGE SCALE GENOMIC DNA]</scope>
</reference>
<dbReference type="EMBL" id="CAXDID020000201">
    <property type="protein sequence ID" value="CAL6054140.1"/>
    <property type="molecule type" value="Genomic_DNA"/>
</dbReference>
<evidence type="ECO:0000313" key="3">
    <source>
        <dbReference type="Proteomes" id="UP001642409"/>
    </source>
</evidence>
<reference evidence="1" key="1">
    <citation type="submission" date="2023-06" db="EMBL/GenBank/DDBJ databases">
        <authorList>
            <person name="Kurt Z."/>
        </authorList>
    </citation>
    <scope>NUCLEOTIDE SEQUENCE</scope>
</reference>
<gene>
    <name evidence="1" type="ORF">HINF_LOCUS1052</name>
    <name evidence="2" type="ORF">HINF_LOCUS45922</name>
</gene>
<dbReference type="EMBL" id="CATOUU010000025">
    <property type="protein sequence ID" value="CAI9913407.1"/>
    <property type="molecule type" value="Genomic_DNA"/>
</dbReference>
<name>A0AA86TDL4_9EUKA</name>
<keyword evidence="3" id="KW-1185">Reference proteome</keyword>
<accession>A0AA86TDL4</accession>
<comment type="caution">
    <text evidence="1">The sequence shown here is derived from an EMBL/GenBank/DDBJ whole genome shotgun (WGS) entry which is preliminary data.</text>
</comment>
<dbReference type="AlphaFoldDB" id="A0AA86TDL4"/>
<dbReference type="Proteomes" id="UP001642409">
    <property type="component" value="Unassembled WGS sequence"/>
</dbReference>